<dbReference type="Proteomes" id="UP000709295">
    <property type="component" value="Unassembled WGS sequence"/>
</dbReference>
<accession>A0A8J5IAK8</accession>
<reference evidence="1" key="1">
    <citation type="submission" date="2021-01" db="EMBL/GenBank/DDBJ databases">
        <title>Phytophthora aleatoria, a newly-described species from Pinus radiata is distinct from Phytophthora cactorum isolates based on comparative genomics.</title>
        <authorList>
            <person name="Mcdougal R."/>
            <person name="Panda P."/>
            <person name="Williams N."/>
            <person name="Studholme D.J."/>
        </authorList>
    </citation>
    <scope>NUCLEOTIDE SEQUENCE</scope>
    <source>
        <strain evidence="1">NZFS 4037</strain>
    </source>
</reference>
<dbReference type="AlphaFoldDB" id="A0A8J5IAK8"/>
<organism evidence="1 2">
    <name type="scientific">Phytophthora aleatoria</name>
    <dbReference type="NCBI Taxonomy" id="2496075"/>
    <lineage>
        <taxon>Eukaryota</taxon>
        <taxon>Sar</taxon>
        <taxon>Stramenopiles</taxon>
        <taxon>Oomycota</taxon>
        <taxon>Peronosporomycetes</taxon>
        <taxon>Peronosporales</taxon>
        <taxon>Peronosporaceae</taxon>
        <taxon>Phytophthora</taxon>
    </lineage>
</organism>
<protein>
    <submittedName>
        <fullName evidence="1">Uncharacterized protein</fullName>
    </submittedName>
</protein>
<gene>
    <name evidence="1" type="ORF">JG688_00018634</name>
</gene>
<comment type="caution">
    <text evidence="1">The sequence shown here is derived from an EMBL/GenBank/DDBJ whole genome shotgun (WGS) entry which is preliminary data.</text>
</comment>
<name>A0A8J5IAK8_9STRA</name>
<evidence type="ECO:0000313" key="1">
    <source>
        <dbReference type="EMBL" id="KAG6941511.1"/>
    </source>
</evidence>
<keyword evidence="2" id="KW-1185">Reference proteome</keyword>
<dbReference type="EMBL" id="JAENGY010003614">
    <property type="protein sequence ID" value="KAG6941511.1"/>
    <property type="molecule type" value="Genomic_DNA"/>
</dbReference>
<proteinExistence type="predicted"/>
<evidence type="ECO:0000313" key="2">
    <source>
        <dbReference type="Proteomes" id="UP000709295"/>
    </source>
</evidence>
<sequence>MASNDQDPSRKYGKARLVVDAADLESTRELGLLRESVVVLCEDSSSPTYGVDYDRQANIADHEFSCQQSVRASVKDFAVSCGFQIFVQQTSVKRNNSGSAKYQCKNLNGAQFFDQETPLENIQCPFFVNVFGLNGRSRRRILVTTMPNMLALRVLRLLKARSLDQRRLCGTLLKNYSG</sequence>